<dbReference type="Proteomes" id="UP001066276">
    <property type="component" value="Chromosome 8"/>
</dbReference>
<dbReference type="AlphaFoldDB" id="A0AAV7NTM9"/>
<reference evidence="1" key="1">
    <citation type="journal article" date="2022" name="bioRxiv">
        <title>Sequencing and chromosome-scale assembly of the giantPleurodeles waltlgenome.</title>
        <authorList>
            <person name="Brown T."/>
            <person name="Elewa A."/>
            <person name="Iarovenko S."/>
            <person name="Subramanian E."/>
            <person name="Araus A.J."/>
            <person name="Petzold A."/>
            <person name="Susuki M."/>
            <person name="Suzuki K.-i.T."/>
            <person name="Hayashi T."/>
            <person name="Toyoda A."/>
            <person name="Oliveira C."/>
            <person name="Osipova E."/>
            <person name="Leigh N.D."/>
            <person name="Simon A."/>
            <person name="Yun M.H."/>
        </authorList>
    </citation>
    <scope>NUCLEOTIDE SEQUENCE</scope>
    <source>
        <strain evidence="1">20211129_DDA</strain>
        <tissue evidence="1">Liver</tissue>
    </source>
</reference>
<evidence type="ECO:0000313" key="2">
    <source>
        <dbReference type="Proteomes" id="UP001066276"/>
    </source>
</evidence>
<proteinExistence type="predicted"/>
<keyword evidence="2" id="KW-1185">Reference proteome</keyword>
<dbReference type="Gene3D" id="3.30.250.20">
    <property type="entry name" value="L1 transposable element, C-terminal domain"/>
    <property type="match status" value="1"/>
</dbReference>
<organism evidence="1 2">
    <name type="scientific">Pleurodeles waltl</name>
    <name type="common">Iberian ribbed newt</name>
    <dbReference type="NCBI Taxonomy" id="8319"/>
    <lineage>
        <taxon>Eukaryota</taxon>
        <taxon>Metazoa</taxon>
        <taxon>Chordata</taxon>
        <taxon>Craniata</taxon>
        <taxon>Vertebrata</taxon>
        <taxon>Euteleostomi</taxon>
        <taxon>Amphibia</taxon>
        <taxon>Batrachia</taxon>
        <taxon>Caudata</taxon>
        <taxon>Salamandroidea</taxon>
        <taxon>Salamandridae</taxon>
        <taxon>Pleurodelinae</taxon>
        <taxon>Pleurodeles</taxon>
    </lineage>
</organism>
<dbReference type="InterPro" id="IPR042566">
    <property type="entry name" value="L1_C"/>
</dbReference>
<dbReference type="EMBL" id="JANPWB010000012">
    <property type="protein sequence ID" value="KAJ1117723.1"/>
    <property type="molecule type" value="Genomic_DNA"/>
</dbReference>
<accession>A0AAV7NTM9</accession>
<protein>
    <submittedName>
        <fullName evidence="1">Uncharacterized protein</fullName>
    </submittedName>
</protein>
<gene>
    <name evidence="1" type="ORF">NDU88_005920</name>
</gene>
<comment type="caution">
    <text evidence="1">The sequence shown here is derived from an EMBL/GenBank/DDBJ whole genome shotgun (WGS) entry which is preliminary data.</text>
</comment>
<evidence type="ECO:0000313" key="1">
    <source>
        <dbReference type="EMBL" id="KAJ1117723.1"/>
    </source>
</evidence>
<name>A0AAV7NTM9_PLEWA</name>
<sequence length="196" mass="21983">MPRGTSAGKSIGKPVRQLLFTEAFQHSRSMISNKGLKKEDLSHTSAGPAQNATIERILEEVTAVDRRLEGMDSTISSLVAETKSIRLDIVGFQSRVTGLEQRADQLLIVARSHFPLKTEDYEVRFVADFSKETNNHRKAFLSLRPRLRKLDVKYSLFNPDDLRLFLDDLLAQALDMTPLDQPPGTVYGPTGHFTLT</sequence>